<dbReference type="GeneID" id="100020561"/>
<evidence type="ECO:0000256" key="13">
    <source>
        <dbReference type="SAM" id="SignalP"/>
    </source>
</evidence>
<organism evidence="17 18">
    <name type="scientific">Monodelphis domestica</name>
    <name type="common">Gray short-tailed opossum</name>
    <dbReference type="NCBI Taxonomy" id="13616"/>
    <lineage>
        <taxon>Eukaryota</taxon>
        <taxon>Metazoa</taxon>
        <taxon>Chordata</taxon>
        <taxon>Craniata</taxon>
        <taxon>Vertebrata</taxon>
        <taxon>Euteleostomi</taxon>
        <taxon>Mammalia</taxon>
        <taxon>Metatheria</taxon>
        <taxon>Didelphimorphia</taxon>
        <taxon>Didelphidae</taxon>
        <taxon>Monodelphis</taxon>
    </lineage>
</organism>
<dbReference type="EMBL" id="LT596680">
    <property type="protein sequence ID" value="SBV08760.1"/>
    <property type="molecule type" value="mRNA"/>
</dbReference>
<keyword evidence="5 12" id="KW-1133">Transmembrane helix</keyword>
<keyword evidence="8 16" id="KW-0675">Receptor</keyword>
<dbReference type="GO" id="GO:0004921">
    <property type="term" value="F:interleukin-11 receptor activity"/>
    <property type="evidence" value="ECO:0000318"/>
    <property type="project" value="GO_Central"/>
</dbReference>
<dbReference type="CTD" id="3570"/>
<evidence type="ECO:0000256" key="5">
    <source>
        <dbReference type="ARBA" id="ARBA00022989"/>
    </source>
</evidence>
<dbReference type="GO" id="GO:0010573">
    <property type="term" value="P:vascular endothelial growth factor production"/>
    <property type="evidence" value="ECO:0007669"/>
    <property type="project" value="Ensembl"/>
</dbReference>
<dbReference type="GO" id="GO:0005138">
    <property type="term" value="F:interleukin-6 receptor binding"/>
    <property type="evidence" value="ECO:0007669"/>
    <property type="project" value="Ensembl"/>
</dbReference>
<dbReference type="GO" id="GO:0048661">
    <property type="term" value="P:positive regulation of smooth muscle cell proliferation"/>
    <property type="evidence" value="ECO:0007669"/>
    <property type="project" value="Ensembl"/>
</dbReference>
<dbReference type="InterPro" id="IPR003598">
    <property type="entry name" value="Ig_sub2"/>
</dbReference>
<feature type="compositionally biased region" description="Low complexity" evidence="11">
    <location>
        <begin position="426"/>
        <end position="438"/>
    </location>
</feature>
<keyword evidence="18" id="KW-1185">Reference proteome</keyword>
<keyword evidence="10" id="KW-0393">Immunoglobulin domain</keyword>
<feature type="domain" description="Ig-like" evidence="14">
    <location>
        <begin position="26"/>
        <end position="107"/>
    </location>
</feature>
<evidence type="ECO:0000313" key="18">
    <source>
        <dbReference type="Proteomes" id="UP000002280"/>
    </source>
</evidence>
<dbReference type="InterPro" id="IPR003961">
    <property type="entry name" value="FN3_dom"/>
</dbReference>
<evidence type="ECO:0000256" key="3">
    <source>
        <dbReference type="ARBA" id="ARBA00022692"/>
    </source>
</evidence>
<reference evidence="16" key="3">
    <citation type="submission" date="2016-06" db="EMBL/GenBank/DDBJ databases">
        <authorList>
            <person name="Kjaerup R.B."/>
            <person name="Dalgaard T.S."/>
            <person name="Juul-Madsen H.R."/>
        </authorList>
    </citation>
    <scope>NUCLEOTIDE SEQUENCE</scope>
    <source>
        <tissue evidence="16">Spleen</tissue>
    </source>
</reference>
<dbReference type="PANTHER" id="PTHR23037">
    <property type="entry name" value="CYTOKINE RECEPTOR"/>
    <property type="match status" value="1"/>
</dbReference>
<dbReference type="InterPro" id="IPR036179">
    <property type="entry name" value="Ig-like_dom_sf"/>
</dbReference>
<dbReference type="GO" id="GO:0070102">
    <property type="term" value="P:interleukin-6-mediated signaling pathway"/>
    <property type="evidence" value="ECO:0000318"/>
    <property type="project" value="GO_Central"/>
</dbReference>
<dbReference type="eggNOG" id="ENOG502RY0M">
    <property type="taxonomic scope" value="Eukaryota"/>
</dbReference>
<evidence type="ECO:0000256" key="11">
    <source>
        <dbReference type="SAM" id="MobiDB-lite"/>
    </source>
</evidence>
<dbReference type="GO" id="GO:0032722">
    <property type="term" value="P:positive regulation of chemokine production"/>
    <property type="evidence" value="ECO:0007669"/>
    <property type="project" value="Ensembl"/>
</dbReference>
<gene>
    <name evidence="16 17" type="primary">IL6R</name>
</gene>
<dbReference type="SMART" id="SM00060">
    <property type="entry name" value="FN3"/>
    <property type="match status" value="1"/>
</dbReference>
<dbReference type="PANTHER" id="PTHR23037:SF22">
    <property type="entry name" value="CYTOKINE RECEPTOR COMMON SUBUNIT BETA"/>
    <property type="match status" value="1"/>
</dbReference>
<dbReference type="GO" id="GO:0004897">
    <property type="term" value="F:ciliary neurotrophic factor receptor activity"/>
    <property type="evidence" value="ECO:0007669"/>
    <property type="project" value="Ensembl"/>
</dbReference>
<keyword evidence="6 12" id="KW-0472">Membrane</keyword>
<comment type="similarity">
    <text evidence="2">Belongs to the type I cytokine receptor family. Type 3 subfamily.</text>
</comment>
<evidence type="ECO:0000259" key="14">
    <source>
        <dbReference type="PROSITE" id="PS50835"/>
    </source>
</evidence>
<dbReference type="SUPFAM" id="SSF49265">
    <property type="entry name" value="Fibronectin type III"/>
    <property type="match status" value="2"/>
</dbReference>
<reference evidence="16" key="2">
    <citation type="journal article" date="2016" name="Dev. Comp. Immunol.">
        <title>Identification of the mRNA encoding interleukin-6 and its receptor, interleukin-6 receptor a, in five marsupial species.</title>
        <authorList>
            <person name="Borthwick C.R."/>
            <person name="Young L.J."/>
            <person name="McAllan B.M."/>
            <person name="Old J.M."/>
        </authorList>
    </citation>
    <scope>NUCLEOTIDE SEQUENCE</scope>
    <source>
        <tissue evidence="16">Spleen</tissue>
    </source>
</reference>
<dbReference type="FunFam" id="2.60.40.10:FF:000136">
    <property type="entry name" value="Ciliary neurotrophic factor receptor alpha"/>
    <property type="match status" value="1"/>
</dbReference>
<accession>F6Z3Z1</accession>
<protein>
    <submittedName>
        <fullName evidence="17">Interleukin 6 receptor</fullName>
    </submittedName>
    <submittedName>
        <fullName evidence="16">Interleukin-6 receptor alpha</fullName>
    </submittedName>
</protein>
<dbReference type="GO" id="GO:0009897">
    <property type="term" value="C:external side of plasma membrane"/>
    <property type="evidence" value="ECO:0000318"/>
    <property type="project" value="GO_Central"/>
</dbReference>
<evidence type="ECO:0000256" key="8">
    <source>
        <dbReference type="ARBA" id="ARBA00023170"/>
    </source>
</evidence>
<evidence type="ECO:0000256" key="1">
    <source>
        <dbReference type="ARBA" id="ARBA00004479"/>
    </source>
</evidence>
<dbReference type="Proteomes" id="UP000002280">
    <property type="component" value="Chromosome 2"/>
</dbReference>
<dbReference type="GO" id="GO:0008284">
    <property type="term" value="P:positive regulation of cell population proliferation"/>
    <property type="evidence" value="ECO:0000318"/>
    <property type="project" value="GO_Central"/>
</dbReference>
<feature type="transmembrane region" description="Helical" evidence="12">
    <location>
        <begin position="363"/>
        <end position="386"/>
    </location>
</feature>
<dbReference type="GO" id="GO:0070110">
    <property type="term" value="C:ciliary neurotrophic factor receptor complex"/>
    <property type="evidence" value="ECO:0007669"/>
    <property type="project" value="Ensembl"/>
</dbReference>
<dbReference type="Ensembl" id="ENSMODT00000035566.3">
    <property type="protein sequence ID" value="ENSMODP00000033980.2"/>
    <property type="gene ID" value="ENSMODG00000017198.4"/>
</dbReference>
<dbReference type="GO" id="GO:0032755">
    <property type="term" value="P:positive regulation of interleukin-6 production"/>
    <property type="evidence" value="ECO:0007669"/>
    <property type="project" value="Ensembl"/>
</dbReference>
<evidence type="ECO:0000259" key="15">
    <source>
        <dbReference type="PROSITE" id="PS50853"/>
    </source>
</evidence>
<dbReference type="GO" id="GO:0005896">
    <property type="term" value="C:interleukin-6 receptor complex"/>
    <property type="evidence" value="ECO:0007669"/>
    <property type="project" value="Ensembl"/>
</dbReference>
<dbReference type="GO" id="GO:0042803">
    <property type="term" value="F:protein homodimerization activity"/>
    <property type="evidence" value="ECO:0007669"/>
    <property type="project" value="Ensembl"/>
</dbReference>
<dbReference type="Pfam" id="PF09240">
    <property type="entry name" value="IL6Ra-bind"/>
    <property type="match status" value="1"/>
</dbReference>
<dbReference type="GO" id="GO:0005576">
    <property type="term" value="C:extracellular region"/>
    <property type="evidence" value="ECO:0007669"/>
    <property type="project" value="Ensembl"/>
</dbReference>
<dbReference type="KEGG" id="mdo:100020561"/>
<evidence type="ECO:0000256" key="12">
    <source>
        <dbReference type="SAM" id="Phobius"/>
    </source>
</evidence>
<comment type="subcellular location">
    <subcellularLocation>
        <location evidence="1">Membrane</location>
        <topology evidence="1">Single-pass type I membrane protein</topology>
    </subcellularLocation>
</comment>
<dbReference type="GO" id="GO:0019970">
    <property type="term" value="F:interleukin-11 binding"/>
    <property type="evidence" value="ECO:0000318"/>
    <property type="project" value="GO_Central"/>
</dbReference>
<dbReference type="Pfam" id="PF00041">
    <property type="entry name" value="fn3"/>
    <property type="match status" value="1"/>
</dbReference>
<sequence>MLSATLGLLAVLFLAFGDGLVPEDCPRLDVPRDILTQVPGAPITLTCLNEELKNNATIRWTLEDKPIGPQLGQREMVGGKLLLRSVQYSDSGNYTCYVNGSLVRTLPLLVVDPPEEPVLSCHWKSFVSRIQCEWSPQRKPSPQTEAVLLVRHVQKEAMFQKPCQYLQGSQKFSCPFHLRQEDDSLYLVVLCVTNGVMRKVSKAQQFRGYEVLQPDPPTNITVTAVDKKPHRLNVTWKDPPSWNSTYYRLQFELRYRAEKTKDFTKIMSKDQHSLIISDAWMGKRHVVQIRAQEEFSLGKWSEWSQEVTGTPWTETKTTTVGTELFISTQAPTTRENCIESLSPENPEGITNTLPGPDSPHSSYTFLVAGGSLVLGTILFIGIIMRYRKKSKLTALKEGKPNVLPPFSLGQLVSEKPQSTPVLVPLISPSVSPSSSEPTNAPGHSRKDIVDPPSPYDVTNRDYFFFQK</sequence>
<dbReference type="Gene3D" id="2.60.40.10">
    <property type="entry name" value="Immunoglobulins"/>
    <property type="match status" value="3"/>
</dbReference>
<keyword evidence="9" id="KW-0325">Glycoprotein</keyword>
<dbReference type="InterPro" id="IPR013783">
    <property type="entry name" value="Ig-like_fold"/>
</dbReference>
<dbReference type="OMA" id="IIHDAWR"/>
<dbReference type="InterPro" id="IPR003530">
    <property type="entry name" value="Hematopoietin_rcpt_L_F3_CS"/>
</dbReference>
<dbReference type="PROSITE" id="PS50853">
    <property type="entry name" value="FN3"/>
    <property type="match status" value="1"/>
</dbReference>
<evidence type="ECO:0000256" key="6">
    <source>
        <dbReference type="ARBA" id="ARBA00023136"/>
    </source>
</evidence>
<dbReference type="HOGENOM" id="CLU_051451_0_0_1"/>
<dbReference type="GO" id="GO:0031018">
    <property type="term" value="P:endocrine pancreas development"/>
    <property type="evidence" value="ECO:0007669"/>
    <property type="project" value="Ensembl"/>
</dbReference>
<dbReference type="InterPro" id="IPR036116">
    <property type="entry name" value="FN3_sf"/>
</dbReference>
<dbReference type="InterPro" id="IPR003599">
    <property type="entry name" value="Ig_sub"/>
</dbReference>
<evidence type="ECO:0000256" key="7">
    <source>
        <dbReference type="ARBA" id="ARBA00023157"/>
    </source>
</evidence>
<evidence type="ECO:0000256" key="9">
    <source>
        <dbReference type="ARBA" id="ARBA00023180"/>
    </source>
</evidence>
<dbReference type="GO" id="GO:0019981">
    <property type="term" value="F:interleukin-6 binding"/>
    <property type="evidence" value="ECO:0000318"/>
    <property type="project" value="GO_Central"/>
</dbReference>
<reference evidence="17" key="4">
    <citation type="submission" date="2025-05" db="UniProtKB">
        <authorList>
            <consortium name="Ensembl"/>
        </authorList>
    </citation>
    <scope>IDENTIFICATION</scope>
</reference>
<dbReference type="GeneTree" id="ENSGT00940000161919"/>
<dbReference type="Pfam" id="PF13927">
    <property type="entry name" value="Ig_3"/>
    <property type="match status" value="1"/>
</dbReference>
<name>F6Z3Z1_MONDO</name>
<feature type="chain" id="PRO_5014571650" evidence="13">
    <location>
        <begin position="20"/>
        <end position="467"/>
    </location>
</feature>
<keyword evidence="3 12" id="KW-0812">Transmembrane</keyword>
<dbReference type="GO" id="GO:0019899">
    <property type="term" value="F:enzyme binding"/>
    <property type="evidence" value="ECO:0007669"/>
    <property type="project" value="Ensembl"/>
</dbReference>
<dbReference type="InterPro" id="IPR015321">
    <property type="entry name" value="TypeI_recpt_CBD"/>
</dbReference>
<dbReference type="SUPFAM" id="SSF48726">
    <property type="entry name" value="Immunoglobulin"/>
    <property type="match status" value="1"/>
</dbReference>
<dbReference type="GO" id="GO:0072126">
    <property type="term" value="P:positive regulation of glomerular mesangial cell proliferation"/>
    <property type="evidence" value="ECO:0007669"/>
    <property type="project" value="Ensembl"/>
</dbReference>
<proteinExistence type="evidence at transcript level"/>
<dbReference type="CDD" id="cd00063">
    <property type="entry name" value="FN3"/>
    <property type="match status" value="1"/>
</dbReference>
<dbReference type="GO" id="GO:0043235">
    <property type="term" value="C:receptor complex"/>
    <property type="evidence" value="ECO:0000318"/>
    <property type="project" value="GO_Central"/>
</dbReference>
<dbReference type="GO" id="GO:0004915">
    <property type="term" value="F:interleukin-6 receptor activity"/>
    <property type="evidence" value="ECO:0007669"/>
    <property type="project" value="Ensembl"/>
</dbReference>
<dbReference type="STRING" id="13616.ENSMODP00000033980"/>
<dbReference type="SMART" id="SM00408">
    <property type="entry name" value="IGc2"/>
    <property type="match status" value="1"/>
</dbReference>
<dbReference type="Bgee" id="ENSMODG00000017198">
    <property type="expression patterns" value="Expressed in liver and 14 other cell types or tissues"/>
</dbReference>
<dbReference type="AlphaFoldDB" id="F6Z3Z1"/>
<dbReference type="SMART" id="SM00409">
    <property type="entry name" value="IG"/>
    <property type="match status" value="1"/>
</dbReference>
<feature type="region of interest" description="Disordered" evidence="11">
    <location>
        <begin position="426"/>
        <end position="456"/>
    </location>
</feature>
<evidence type="ECO:0000256" key="10">
    <source>
        <dbReference type="ARBA" id="ARBA00023319"/>
    </source>
</evidence>
<dbReference type="PROSITE" id="PS01354">
    <property type="entry name" value="HEMATOPO_REC_L_F3"/>
    <property type="match status" value="1"/>
</dbReference>
<dbReference type="PROSITE" id="PS50835">
    <property type="entry name" value="IG_LIKE"/>
    <property type="match status" value="1"/>
</dbReference>
<keyword evidence="4 13" id="KW-0732">Signal</keyword>
<dbReference type="GO" id="GO:0070119">
    <property type="term" value="F:ciliary neurotrophic factor binding"/>
    <property type="evidence" value="ECO:0007669"/>
    <property type="project" value="Ensembl"/>
</dbReference>
<feature type="domain" description="Fibronectin type-III" evidence="15">
    <location>
        <begin position="216"/>
        <end position="313"/>
    </location>
</feature>
<feature type="signal peptide" evidence="13">
    <location>
        <begin position="1"/>
        <end position="19"/>
    </location>
</feature>
<dbReference type="InterPro" id="IPR007110">
    <property type="entry name" value="Ig-like_dom"/>
</dbReference>
<dbReference type="RefSeq" id="XP_007482055.1">
    <property type="nucleotide sequence ID" value="XM_007481993.3"/>
</dbReference>
<evidence type="ECO:0000313" key="17">
    <source>
        <dbReference type="Ensembl" id="ENSMODP00000033980.2"/>
    </source>
</evidence>
<dbReference type="OrthoDB" id="8634471at2759"/>
<dbReference type="GO" id="GO:0016324">
    <property type="term" value="C:apical plasma membrane"/>
    <property type="evidence" value="ECO:0007669"/>
    <property type="project" value="Ensembl"/>
</dbReference>
<reference evidence="17 18" key="1">
    <citation type="journal article" date="2007" name="Nature">
        <title>Genome of the marsupial Monodelphis domestica reveals innovation in non-coding sequences.</title>
        <authorList>
            <person name="Mikkelsen T.S."/>
            <person name="Wakefield M.J."/>
            <person name="Aken B."/>
            <person name="Amemiya C.T."/>
            <person name="Chang J.L."/>
            <person name="Duke S."/>
            <person name="Garber M."/>
            <person name="Gentles A.J."/>
            <person name="Goodstadt L."/>
            <person name="Heger A."/>
            <person name="Jurka J."/>
            <person name="Kamal M."/>
            <person name="Mauceli E."/>
            <person name="Searle S.M."/>
            <person name="Sharpe T."/>
            <person name="Baker M.L."/>
            <person name="Batzer M.A."/>
            <person name="Benos P.V."/>
            <person name="Belov K."/>
            <person name="Clamp M."/>
            <person name="Cook A."/>
            <person name="Cuff J."/>
            <person name="Das R."/>
            <person name="Davidow L."/>
            <person name="Deakin J.E."/>
            <person name="Fazzari M.J."/>
            <person name="Glass J.L."/>
            <person name="Grabherr M."/>
            <person name="Greally J.M."/>
            <person name="Gu W."/>
            <person name="Hore T.A."/>
            <person name="Huttley G.A."/>
            <person name="Kleber M."/>
            <person name="Jirtle R.L."/>
            <person name="Koina E."/>
            <person name="Lee J.T."/>
            <person name="Mahony S."/>
            <person name="Marra M.A."/>
            <person name="Miller R.D."/>
            <person name="Nicholls R.D."/>
            <person name="Oda M."/>
            <person name="Papenfuss A.T."/>
            <person name="Parra Z.E."/>
            <person name="Pollock D.D."/>
            <person name="Ray D.A."/>
            <person name="Schein J.E."/>
            <person name="Speed T.P."/>
            <person name="Thompson K."/>
            <person name="VandeBerg J.L."/>
            <person name="Wade C.M."/>
            <person name="Walker J.A."/>
            <person name="Waters P.D."/>
            <person name="Webber C."/>
            <person name="Weidman J.R."/>
            <person name="Xie X."/>
            <person name="Zody M.C."/>
            <person name="Baldwin J."/>
            <person name="Abdouelleil A."/>
            <person name="Abdulkadir J."/>
            <person name="Abebe A."/>
            <person name="Abera B."/>
            <person name="Abreu J."/>
            <person name="Acer S.C."/>
            <person name="Aftuck L."/>
            <person name="Alexander A."/>
            <person name="An P."/>
            <person name="Anderson E."/>
            <person name="Anderson S."/>
            <person name="Arachi H."/>
            <person name="Azer M."/>
            <person name="Bachantsang P."/>
            <person name="Barry A."/>
            <person name="Bayul T."/>
            <person name="Berlin A."/>
            <person name="Bessette D."/>
            <person name="Bloom T."/>
            <person name="Bloom T."/>
            <person name="Boguslavskiy L."/>
            <person name="Bonnet C."/>
            <person name="Boukhgalter B."/>
            <person name="Bourzgui I."/>
            <person name="Brown A."/>
            <person name="Cahill P."/>
            <person name="Channer S."/>
            <person name="Cheshatsang Y."/>
            <person name="Chuda L."/>
            <person name="Citroen M."/>
            <person name="Collymore A."/>
            <person name="Cooke P."/>
            <person name="Costello M."/>
            <person name="D'Aco K."/>
            <person name="Daza R."/>
            <person name="De Haan G."/>
            <person name="DeGray S."/>
            <person name="DeMaso C."/>
            <person name="Dhargay N."/>
            <person name="Dooley K."/>
            <person name="Dooley E."/>
            <person name="Doricent M."/>
            <person name="Dorje P."/>
            <person name="Dorjee K."/>
            <person name="Dupes A."/>
            <person name="Elong R."/>
            <person name="Falk J."/>
            <person name="Farina A."/>
            <person name="Faro S."/>
            <person name="Ferguson D."/>
            <person name="Fisher S."/>
            <person name="Foley C.D."/>
            <person name="Franke A."/>
            <person name="Friedrich D."/>
            <person name="Gadbois L."/>
            <person name="Gearin G."/>
            <person name="Gearin C.R."/>
            <person name="Giannoukos G."/>
            <person name="Goode T."/>
            <person name="Graham J."/>
            <person name="Grandbois E."/>
            <person name="Grewal S."/>
            <person name="Gyaltsen K."/>
            <person name="Hafez N."/>
            <person name="Hagos B."/>
            <person name="Hall J."/>
            <person name="Henson C."/>
            <person name="Hollinger A."/>
            <person name="Honan T."/>
            <person name="Huard M.D."/>
            <person name="Hughes L."/>
            <person name="Hurhula B."/>
            <person name="Husby M.E."/>
            <person name="Kamat A."/>
            <person name="Kanga B."/>
            <person name="Kashin S."/>
            <person name="Khazanovich D."/>
            <person name="Kisner P."/>
            <person name="Lance K."/>
            <person name="Lara M."/>
            <person name="Lee W."/>
            <person name="Lennon N."/>
            <person name="Letendre F."/>
            <person name="LeVine R."/>
            <person name="Lipovsky A."/>
            <person name="Liu X."/>
            <person name="Liu J."/>
            <person name="Liu S."/>
            <person name="Lokyitsang T."/>
            <person name="Lokyitsang Y."/>
            <person name="Lubonja R."/>
            <person name="Lui A."/>
            <person name="MacDonald P."/>
            <person name="Magnisalis V."/>
            <person name="Maru K."/>
            <person name="Matthews C."/>
            <person name="McCusker W."/>
            <person name="McDonough S."/>
            <person name="Mehta T."/>
            <person name="Meldrim J."/>
            <person name="Meneus L."/>
            <person name="Mihai O."/>
            <person name="Mihalev A."/>
            <person name="Mihova T."/>
            <person name="Mittelman R."/>
            <person name="Mlenga V."/>
            <person name="Montmayeur A."/>
            <person name="Mulrain L."/>
            <person name="Navidi A."/>
            <person name="Naylor J."/>
            <person name="Negash T."/>
            <person name="Nguyen T."/>
            <person name="Nguyen N."/>
            <person name="Nicol R."/>
            <person name="Norbu C."/>
            <person name="Norbu N."/>
            <person name="Novod N."/>
            <person name="O'Neill B."/>
            <person name="Osman S."/>
            <person name="Markiewicz E."/>
            <person name="Oyono O.L."/>
            <person name="Patti C."/>
            <person name="Phunkhang P."/>
            <person name="Pierre F."/>
            <person name="Priest M."/>
            <person name="Raghuraman S."/>
            <person name="Rege F."/>
            <person name="Reyes R."/>
            <person name="Rise C."/>
            <person name="Rogov P."/>
            <person name="Ross K."/>
            <person name="Ryan E."/>
            <person name="Settipalli S."/>
            <person name="Shea T."/>
            <person name="Sherpa N."/>
            <person name="Shi L."/>
            <person name="Shih D."/>
            <person name="Sparrow T."/>
            <person name="Spaulding J."/>
            <person name="Stalker J."/>
            <person name="Stange-Thomann N."/>
            <person name="Stavropoulos S."/>
            <person name="Stone C."/>
            <person name="Strader C."/>
            <person name="Tesfaye S."/>
            <person name="Thomson T."/>
            <person name="Thoulutsang Y."/>
            <person name="Thoulutsang D."/>
            <person name="Topham K."/>
            <person name="Topping I."/>
            <person name="Tsamla T."/>
            <person name="Vassiliev H."/>
            <person name="Vo A."/>
            <person name="Wangchuk T."/>
            <person name="Wangdi T."/>
            <person name="Weiand M."/>
            <person name="Wilkinson J."/>
            <person name="Wilson A."/>
            <person name="Yadav S."/>
            <person name="Young G."/>
            <person name="Yu Q."/>
            <person name="Zembek L."/>
            <person name="Zhong D."/>
            <person name="Zimmer A."/>
            <person name="Zwirko Z."/>
            <person name="Jaffe D.B."/>
            <person name="Alvarez P."/>
            <person name="Brockman W."/>
            <person name="Butler J."/>
            <person name="Chin C."/>
            <person name="Gnerre S."/>
            <person name="MacCallum I."/>
            <person name="Graves J.A."/>
            <person name="Ponting C.P."/>
            <person name="Breen M."/>
            <person name="Samollow P.B."/>
            <person name="Lander E.S."/>
            <person name="Lindblad-Toh K."/>
        </authorList>
    </citation>
    <scope>NUCLEOTIDE SEQUENCE [LARGE SCALE GENOMIC DNA]</scope>
</reference>
<dbReference type="GO" id="GO:0097696">
    <property type="term" value="P:cell surface receptor signaling pathway via STAT"/>
    <property type="evidence" value="ECO:0007669"/>
    <property type="project" value="Ensembl"/>
</dbReference>
<evidence type="ECO:0000256" key="2">
    <source>
        <dbReference type="ARBA" id="ARBA00010890"/>
    </source>
</evidence>
<keyword evidence="7" id="KW-1015">Disulfide bond</keyword>
<evidence type="ECO:0000256" key="4">
    <source>
        <dbReference type="ARBA" id="ARBA00022729"/>
    </source>
</evidence>
<evidence type="ECO:0000313" key="16">
    <source>
        <dbReference type="EMBL" id="SBV08760.1"/>
    </source>
</evidence>